<evidence type="ECO:0000313" key="6">
    <source>
        <dbReference type="Proteomes" id="UP000028302"/>
    </source>
</evidence>
<dbReference type="EMBL" id="APNK01000061">
    <property type="protein sequence ID" value="KEZ75708.1"/>
    <property type="molecule type" value="Genomic_DNA"/>
</dbReference>
<dbReference type="InterPro" id="IPR005511">
    <property type="entry name" value="SMP-30"/>
</dbReference>
<evidence type="ECO:0000256" key="3">
    <source>
        <dbReference type="PIRSR" id="PIRSR605511-2"/>
    </source>
</evidence>
<reference evidence="5 6" key="1">
    <citation type="submission" date="2013-03" db="EMBL/GenBank/DDBJ databases">
        <title>Salinisphaera hydrothermalis C41B8 Genome Sequencing.</title>
        <authorList>
            <person name="Li C."/>
            <person name="Lai Q."/>
            <person name="Shao Z."/>
        </authorList>
    </citation>
    <scope>NUCLEOTIDE SEQUENCE [LARGE SCALE GENOMIC DNA]</scope>
    <source>
        <strain evidence="5 6">C41B8</strain>
    </source>
</reference>
<dbReference type="InterPro" id="IPR013658">
    <property type="entry name" value="SGL"/>
</dbReference>
<gene>
    <name evidence="5" type="ORF">C41B8_18662</name>
</gene>
<dbReference type="Gene3D" id="2.120.10.30">
    <property type="entry name" value="TolB, C-terminal domain"/>
    <property type="match status" value="1"/>
</dbReference>
<feature type="binding site" evidence="3">
    <location>
        <position position="17"/>
    </location>
    <ligand>
        <name>a divalent metal cation</name>
        <dbReference type="ChEBI" id="CHEBI:60240"/>
    </ligand>
</feature>
<accession>A0A084IG74</accession>
<evidence type="ECO:0000256" key="1">
    <source>
        <dbReference type="ARBA" id="ARBA00008853"/>
    </source>
</evidence>
<protein>
    <submittedName>
        <fullName evidence="5">SMP-30/gluconolaconase/LRE domain protein</fullName>
    </submittedName>
</protein>
<dbReference type="PATRIC" id="fig|1304275.5.peg.3809"/>
<keyword evidence="3" id="KW-0479">Metal-binding</keyword>
<dbReference type="OrthoDB" id="9775406at2"/>
<keyword evidence="3" id="KW-0862">Zinc</keyword>
<feature type="domain" description="SMP-30/Gluconolactonase/LRE-like region" evidence="4">
    <location>
        <begin position="15"/>
        <end position="258"/>
    </location>
</feature>
<dbReference type="STRING" id="1304275.C41B8_18662"/>
<comment type="caution">
    <text evidence="5">The sequence shown here is derived from an EMBL/GenBank/DDBJ whole genome shotgun (WGS) entry which is preliminary data.</text>
</comment>
<dbReference type="GO" id="GO:0019853">
    <property type="term" value="P:L-ascorbic acid biosynthetic process"/>
    <property type="evidence" value="ECO:0007669"/>
    <property type="project" value="TreeGrafter"/>
</dbReference>
<dbReference type="AlphaFoldDB" id="A0A084IG74"/>
<dbReference type="PANTHER" id="PTHR10907">
    <property type="entry name" value="REGUCALCIN"/>
    <property type="match status" value="1"/>
</dbReference>
<name>A0A084IG74_SALHC</name>
<evidence type="ECO:0000259" key="4">
    <source>
        <dbReference type="Pfam" id="PF08450"/>
    </source>
</evidence>
<feature type="binding site" evidence="3">
    <location>
        <position position="102"/>
    </location>
    <ligand>
        <name>substrate</name>
    </ligand>
</feature>
<dbReference type="GO" id="GO:0004341">
    <property type="term" value="F:gluconolactonase activity"/>
    <property type="evidence" value="ECO:0007669"/>
    <property type="project" value="TreeGrafter"/>
</dbReference>
<proteinExistence type="inferred from homology"/>
<evidence type="ECO:0000256" key="2">
    <source>
        <dbReference type="PIRSR" id="PIRSR605511-1"/>
    </source>
</evidence>
<dbReference type="Proteomes" id="UP000028302">
    <property type="component" value="Unassembled WGS sequence"/>
</dbReference>
<feature type="binding site" evidence="3">
    <location>
        <position position="199"/>
    </location>
    <ligand>
        <name>a divalent metal cation</name>
        <dbReference type="ChEBI" id="CHEBI:60240"/>
    </ligand>
</feature>
<keyword evidence="6" id="KW-1185">Reference proteome</keyword>
<feature type="binding site" evidence="3">
    <location>
        <position position="147"/>
    </location>
    <ligand>
        <name>a divalent metal cation</name>
        <dbReference type="ChEBI" id="CHEBI:60240"/>
    </ligand>
</feature>
<comment type="similarity">
    <text evidence="1">Belongs to the SMP-30/CGR1 family.</text>
</comment>
<dbReference type="PANTHER" id="PTHR10907:SF47">
    <property type="entry name" value="REGUCALCIN"/>
    <property type="match status" value="1"/>
</dbReference>
<evidence type="ECO:0000313" key="5">
    <source>
        <dbReference type="EMBL" id="KEZ75708.1"/>
    </source>
</evidence>
<feature type="active site" description="Proton donor/acceptor" evidence="2">
    <location>
        <position position="199"/>
    </location>
</feature>
<sequence>MSNVLSPHLTLTMGLGEGPLWHPEQNALYWVDILGGALHRLDFATDEHSVVTYDEAITCVVRHTDGGFVAAMRSGLWRLDDQGTRQTRLADAPEDSRDHRFNDGGCDPAGRFWIGTMNETQATADASLYCYDGQTLRARLGDMTITNGLAFSTDGRWMYHTDTPSRVIRRHAFDPASGEIGPGETWVDLNTLDIEGSPDGAAVDAEDHYWTALFGGAAVARFDPDGQLVARYPLAALQPTMPAFGGPDGRTLFVTTARENMDAATLAEWPHSGSVFSMTVDVPGRAAAAFNPGVNP</sequence>
<comment type="cofactor">
    <cofactor evidence="3">
        <name>Zn(2+)</name>
        <dbReference type="ChEBI" id="CHEBI:29105"/>
    </cofactor>
    <text evidence="3">Binds 1 divalent metal cation per subunit.</text>
</comment>
<dbReference type="InterPro" id="IPR011042">
    <property type="entry name" value="6-blade_b-propeller_TolB-like"/>
</dbReference>
<organism evidence="5 6">
    <name type="scientific">Salinisphaera hydrothermalis (strain C41B8)</name>
    <dbReference type="NCBI Taxonomy" id="1304275"/>
    <lineage>
        <taxon>Bacteria</taxon>
        <taxon>Pseudomonadati</taxon>
        <taxon>Pseudomonadota</taxon>
        <taxon>Gammaproteobacteria</taxon>
        <taxon>Salinisphaerales</taxon>
        <taxon>Salinisphaeraceae</taxon>
        <taxon>Salinisphaera</taxon>
    </lineage>
</organism>
<dbReference type="SUPFAM" id="SSF63829">
    <property type="entry name" value="Calcium-dependent phosphotriesterase"/>
    <property type="match status" value="1"/>
</dbReference>
<dbReference type="Pfam" id="PF08450">
    <property type="entry name" value="SGL"/>
    <property type="match status" value="1"/>
</dbReference>
<dbReference type="GO" id="GO:0005509">
    <property type="term" value="F:calcium ion binding"/>
    <property type="evidence" value="ECO:0007669"/>
    <property type="project" value="TreeGrafter"/>
</dbReference>
<dbReference type="RefSeq" id="WP_037341743.1">
    <property type="nucleotide sequence ID" value="NZ_APNK01000061.1"/>
</dbReference>
<dbReference type="eggNOG" id="COG3386">
    <property type="taxonomic scope" value="Bacteria"/>
</dbReference>
<dbReference type="PRINTS" id="PR01790">
    <property type="entry name" value="SMP30FAMILY"/>
</dbReference>
<feature type="binding site" evidence="3">
    <location>
        <position position="100"/>
    </location>
    <ligand>
        <name>substrate</name>
    </ligand>
</feature>